<organism evidence="8 9">
    <name type="scientific">Phascolomyces articulosus</name>
    <dbReference type="NCBI Taxonomy" id="60185"/>
    <lineage>
        <taxon>Eukaryota</taxon>
        <taxon>Fungi</taxon>
        <taxon>Fungi incertae sedis</taxon>
        <taxon>Mucoromycota</taxon>
        <taxon>Mucoromycotina</taxon>
        <taxon>Mucoromycetes</taxon>
        <taxon>Mucorales</taxon>
        <taxon>Lichtheimiaceae</taxon>
        <taxon>Phascolomyces</taxon>
    </lineage>
</organism>
<evidence type="ECO:0000256" key="2">
    <source>
        <dbReference type="ARBA" id="ARBA00022670"/>
    </source>
</evidence>
<protein>
    <recommendedName>
        <fullName evidence="7">C5a peptidase/Subtilisin-like protease SBT2-like Fn3-like domain-containing protein</fullName>
    </recommendedName>
</protein>
<dbReference type="EMBL" id="JAIXMP010000069">
    <property type="protein sequence ID" value="KAI9243601.1"/>
    <property type="molecule type" value="Genomic_DNA"/>
</dbReference>
<name>A0AAD5P6S3_9FUNG</name>
<evidence type="ECO:0000256" key="6">
    <source>
        <dbReference type="PROSITE-ProRule" id="PRU01240"/>
    </source>
</evidence>
<keyword evidence="2" id="KW-0645">Protease</keyword>
<evidence type="ECO:0000256" key="5">
    <source>
        <dbReference type="ARBA" id="ARBA00022825"/>
    </source>
</evidence>
<dbReference type="GO" id="GO:0006508">
    <property type="term" value="P:proteolysis"/>
    <property type="evidence" value="ECO:0007669"/>
    <property type="project" value="UniProtKB-KW"/>
</dbReference>
<evidence type="ECO:0000313" key="8">
    <source>
        <dbReference type="EMBL" id="KAI9243601.1"/>
    </source>
</evidence>
<comment type="caution">
    <text evidence="8">The sequence shown here is derived from an EMBL/GenBank/DDBJ whole genome shotgun (WGS) entry which is preliminary data.</text>
</comment>
<reference evidence="8" key="2">
    <citation type="submission" date="2023-02" db="EMBL/GenBank/DDBJ databases">
        <authorList>
            <consortium name="DOE Joint Genome Institute"/>
            <person name="Mondo S.J."/>
            <person name="Chang Y."/>
            <person name="Wang Y."/>
            <person name="Ahrendt S."/>
            <person name="Andreopoulos W."/>
            <person name="Barry K."/>
            <person name="Beard J."/>
            <person name="Benny G.L."/>
            <person name="Blankenship S."/>
            <person name="Bonito G."/>
            <person name="Cuomo C."/>
            <person name="Desiro A."/>
            <person name="Gervers K.A."/>
            <person name="Hundley H."/>
            <person name="Kuo A."/>
            <person name="LaButti K."/>
            <person name="Lang B.F."/>
            <person name="Lipzen A."/>
            <person name="O'Donnell K."/>
            <person name="Pangilinan J."/>
            <person name="Reynolds N."/>
            <person name="Sandor L."/>
            <person name="Smith M.W."/>
            <person name="Tsang A."/>
            <person name="Grigoriev I.V."/>
            <person name="Stajich J.E."/>
            <person name="Spatafora J.W."/>
        </authorList>
    </citation>
    <scope>NUCLEOTIDE SEQUENCE</scope>
    <source>
        <strain evidence="8">RSA 2281</strain>
    </source>
</reference>
<comment type="caution">
    <text evidence="6">Lacks conserved residue(s) required for the propagation of feature annotation.</text>
</comment>
<proteinExistence type="inferred from homology"/>
<dbReference type="InterPro" id="IPR023828">
    <property type="entry name" value="Peptidase_S8_Ser-AS"/>
</dbReference>
<dbReference type="GO" id="GO:0004252">
    <property type="term" value="F:serine-type endopeptidase activity"/>
    <property type="evidence" value="ECO:0007669"/>
    <property type="project" value="InterPro"/>
</dbReference>
<comment type="similarity">
    <text evidence="1 6">Belongs to the peptidase S8 family.</text>
</comment>
<keyword evidence="5" id="KW-0720">Serine protease</keyword>
<dbReference type="Proteomes" id="UP001209540">
    <property type="component" value="Unassembled WGS sequence"/>
</dbReference>
<evidence type="ECO:0000256" key="4">
    <source>
        <dbReference type="ARBA" id="ARBA00022801"/>
    </source>
</evidence>
<dbReference type="InterPro" id="IPR036852">
    <property type="entry name" value="Peptidase_S8/S53_dom_sf"/>
</dbReference>
<evidence type="ECO:0000259" key="7">
    <source>
        <dbReference type="Pfam" id="PF06280"/>
    </source>
</evidence>
<keyword evidence="3" id="KW-0732">Signal</keyword>
<dbReference type="GO" id="GO:0016020">
    <property type="term" value="C:membrane"/>
    <property type="evidence" value="ECO:0007669"/>
    <property type="project" value="InterPro"/>
</dbReference>
<evidence type="ECO:0000256" key="1">
    <source>
        <dbReference type="ARBA" id="ARBA00011073"/>
    </source>
</evidence>
<dbReference type="SUPFAM" id="SSF52743">
    <property type="entry name" value="Subtilisin-like"/>
    <property type="match status" value="1"/>
</dbReference>
<dbReference type="AlphaFoldDB" id="A0AAD5P6S3"/>
<dbReference type="InterPro" id="IPR010435">
    <property type="entry name" value="C5a/SBT2-like_Fn3"/>
</dbReference>
<dbReference type="Gene3D" id="2.60.40.1710">
    <property type="entry name" value="Subtilisin-like superfamily"/>
    <property type="match status" value="1"/>
</dbReference>
<reference evidence="8" key="1">
    <citation type="journal article" date="2022" name="IScience">
        <title>Evolution of zygomycete secretomes and the origins of terrestrial fungal ecologies.</title>
        <authorList>
            <person name="Chang Y."/>
            <person name="Wang Y."/>
            <person name="Mondo S."/>
            <person name="Ahrendt S."/>
            <person name="Andreopoulos W."/>
            <person name="Barry K."/>
            <person name="Beard J."/>
            <person name="Benny G.L."/>
            <person name="Blankenship S."/>
            <person name="Bonito G."/>
            <person name="Cuomo C."/>
            <person name="Desiro A."/>
            <person name="Gervers K.A."/>
            <person name="Hundley H."/>
            <person name="Kuo A."/>
            <person name="LaButti K."/>
            <person name="Lang B.F."/>
            <person name="Lipzen A."/>
            <person name="O'Donnell K."/>
            <person name="Pangilinan J."/>
            <person name="Reynolds N."/>
            <person name="Sandor L."/>
            <person name="Smith M.E."/>
            <person name="Tsang A."/>
            <person name="Grigoriev I.V."/>
            <person name="Stajich J.E."/>
            <person name="Spatafora J.W."/>
        </authorList>
    </citation>
    <scope>NUCLEOTIDE SEQUENCE</scope>
    <source>
        <strain evidence="8">RSA 2281</strain>
    </source>
</reference>
<sequence length="358" mass="40313">MGSWQTINGTSMSAPYFSGSFALYLKAMRDDTQQQKQTPAYMLEQFQNHASKVPSWNFKDVYLSPFVQSAGLVQVHDAIHQKTHVTPATISFNDTANLVNTRTVTITNNGDFTVEYDIVNHRSESILPYVRDSYVFTKQIQYINNMTAHIEFPYEAIRLLPGQYIDVNLTITPPDADPSLHLMYGGFILFKDRSANKKDLTVPYIGIVGDQRELPVFAPNLPAVAGSDGNFISKAQTIVYDQKDENTAPFIVFSFATPTKRVNFELYDSVNNKLVGYVLPSTDFLPRPTYTEDDPSADQSSFQWTGTYFNSSIRDPKATPSQVSQGSYYIVISALKLLGDPNNSQDWESWRSNIIQVI</sequence>
<dbReference type="PROSITE" id="PS51892">
    <property type="entry name" value="SUBTILASE"/>
    <property type="match status" value="1"/>
</dbReference>
<dbReference type="PROSITE" id="PS00138">
    <property type="entry name" value="SUBTILASE_SER"/>
    <property type="match status" value="1"/>
</dbReference>
<gene>
    <name evidence="8" type="ORF">BDA99DRAFT_566576</name>
</gene>
<evidence type="ECO:0000256" key="3">
    <source>
        <dbReference type="ARBA" id="ARBA00022729"/>
    </source>
</evidence>
<feature type="domain" description="C5a peptidase/Subtilisin-like protease SBT2-like Fn3-like" evidence="7">
    <location>
        <begin position="90"/>
        <end position="204"/>
    </location>
</feature>
<keyword evidence="4" id="KW-0378">Hydrolase</keyword>
<dbReference type="Pfam" id="PF06280">
    <property type="entry name" value="fn3_5"/>
    <property type="match status" value="1"/>
</dbReference>
<dbReference type="Gene3D" id="3.40.50.200">
    <property type="entry name" value="Peptidase S8/S53 domain"/>
    <property type="match status" value="1"/>
</dbReference>
<keyword evidence="9" id="KW-1185">Reference proteome</keyword>
<accession>A0AAD5P6S3</accession>
<evidence type="ECO:0000313" key="9">
    <source>
        <dbReference type="Proteomes" id="UP001209540"/>
    </source>
</evidence>